<feature type="compositionally biased region" description="Acidic residues" evidence="1">
    <location>
        <begin position="1"/>
        <end position="12"/>
    </location>
</feature>
<comment type="caution">
    <text evidence="2">The sequence shown here is derived from an EMBL/GenBank/DDBJ whole genome shotgun (WGS) entry which is preliminary data.</text>
</comment>
<protein>
    <submittedName>
        <fullName evidence="2">Uncharacterized protein</fullName>
    </submittedName>
</protein>
<dbReference type="Proteomes" id="UP000473325">
    <property type="component" value="Unassembled WGS sequence"/>
</dbReference>
<sequence>MSGTDSDAESDAESGVTSEEAEIDPEDEAAIAEERERRLDPDNRPDHAEVDNTDRDFDAAKGMFTDSEDYEQTDEEFSTEV</sequence>
<dbReference type="RefSeq" id="WP_160878181.1">
    <property type="nucleotide sequence ID" value="NZ_WUEK01000006.1"/>
</dbReference>
<proteinExistence type="predicted"/>
<feature type="region of interest" description="Disordered" evidence="1">
    <location>
        <begin position="1"/>
        <end position="81"/>
    </location>
</feature>
<feature type="compositionally biased region" description="Acidic residues" evidence="1">
    <location>
        <begin position="66"/>
        <end position="81"/>
    </location>
</feature>
<reference evidence="2 3" key="1">
    <citation type="submission" date="2019-12" db="EMBL/GenBank/DDBJ databases">
        <authorList>
            <person name="Kun Z."/>
        </authorList>
    </citation>
    <scope>NUCLEOTIDE SEQUENCE [LARGE SCALE GENOMIC DNA]</scope>
    <source>
        <strain evidence="2 3">YIM 123512</strain>
    </source>
</reference>
<dbReference type="EMBL" id="WUEK01000006">
    <property type="protein sequence ID" value="MXG90264.1"/>
    <property type="molecule type" value="Genomic_DNA"/>
</dbReference>
<feature type="compositionally biased region" description="Basic and acidic residues" evidence="1">
    <location>
        <begin position="32"/>
        <end position="59"/>
    </location>
</feature>
<organism evidence="2 3">
    <name type="scientific">Nocardioides flavescens</name>
    <dbReference type="NCBI Taxonomy" id="2691959"/>
    <lineage>
        <taxon>Bacteria</taxon>
        <taxon>Bacillati</taxon>
        <taxon>Actinomycetota</taxon>
        <taxon>Actinomycetes</taxon>
        <taxon>Propionibacteriales</taxon>
        <taxon>Nocardioidaceae</taxon>
        <taxon>Nocardioides</taxon>
    </lineage>
</organism>
<keyword evidence="3" id="KW-1185">Reference proteome</keyword>
<accession>A0A6L7F2X1</accession>
<feature type="compositionally biased region" description="Acidic residues" evidence="1">
    <location>
        <begin position="19"/>
        <end position="31"/>
    </location>
</feature>
<dbReference type="AlphaFoldDB" id="A0A6L7F2X1"/>
<evidence type="ECO:0000313" key="2">
    <source>
        <dbReference type="EMBL" id="MXG90264.1"/>
    </source>
</evidence>
<gene>
    <name evidence="2" type="ORF">GRQ65_11965</name>
</gene>
<evidence type="ECO:0000256" key="1">
    <source>
        <dbReference type="SAM" id="MobiDB-lite"/>
    </source>
</evidence>
<name>A0A6L7F2X1_9ACTN</name>
<evidence type="ECO:0000313" key="3">
    <source>
        <dbReference type="Proteomes" id="UP000473325"/>
    </source>
</evidence>